<proteinExistence type="inferred from homology"/>
<comment type="caution">
    <text evidence="2">The sequence shown here is derived from an EMBL/GenBank/DDBJ whole genome shotgun (WGS) entry which is preliminary data.</text>
</comment>
<protein>
    <submittedName>
        <fullName evidence="2">SCO family protein</fullName>
    </submittedName>
</protein>
<dbReference type="EMBL" id="JBHUCP010000009">
    <property type="protein sequence ID" value="MFD1530701.1"/>
    <property type="molecule type" value="Genomic_DNA"/>
</dbReference>
<reference evidence="3" key="1">
    <citation type="journal article" date="2019" name="Int. J. Syst. Evol. Microbiol.">
        <title>The Global Catalogue of Microorganisms (GCM) 10K type strain sequencing project: providing services to taxonomists for standard genome sequencing and annotation.</title>
        <authorList>
            <consortium name="The Broad Institute Genomics Platform"/>
            <consortium name="The Broad Institute Genome Sequencing Center for Infectious Disease"/>
            <person name="Wu L."/>
            <person name="Ma J."/>
        </authorList>
    </citation>
    <scope>NUCLEOTIDE SEQUENCE [LARGE SCALE GENOMIC DNA]</scope>
    <source>
        <strain evidence="3">JCM 12165</strain>
    </source>
</reference>
<dbReference type="CDD" id="cd02968">
    <property type="entry name" value="SCO"/>
    <property type="match status" value="1"/>
</dbReference>
<sequence length="209" mass="22846">MTRRGVLGVLGAAPVVGGLGAWATRRSTDHGGQLSARERFQRLHLPDVPLVTAPGLAVHFYTDLVKDKKVLINFIYTSCTEQCPLATANIARVQRMLGAPVGREIFMYTITLDPVVDTPAVLAEYASRYDVGPGWSFLTGKPADIDRLRRALGFTFQNAEEDADVDNHVGMLRHGDEPAMKWAGVPVLGNPQHIVRGLRWDLMDAASEA</sequence>
<dbReference type="PANTHER" id="PTHR12151">
    <property type="entry name" value="ELECTRON TRANSPORT PROTIN SCO1/SENC FAMILY MEMBER"/>
    <property type="match status" value="1"/>
</dbReference>
<dbReference type="Gene3D" id="3.40.30.10">
    <property type="entry name" value="Glutaredoxin"/>
    <property type="match status" value="1"/>
</dbReference>
<name>A0ABW4FLD8_9PSEU</name>
<dbReference type="RefSeq" id="WP_343970353.1">
    <property type="nucleotide sequence ID" value="NZ_BAAAJG010000002.1"/>
</dbReference>
<evidence type="ECO:0000313" key="3">
    <source>
        <dbReference type="Proteomes" id="UP001597145"/>
    </source>
</evidence>
<dbReference type="InterPro" id="IPR003782">
    <property type="entry name" value="SCO1/SenC"/>
</dbReference>
<organism evidence="2 3">
    <name type="scientific">Pseudonocardia aurantiaca</name>
    <dbReference type="NCBI Taxonomy" id="75290"/>
    <lineage>
        <taxon>Bacteria</taxon>
        <taxon>Bacillati</taxon>
        <taxon>Actinomycetota</taxon>
        <taxon>Actinomycetes</taxon>
        <taxon>Pseudonocardiales</taxon>
        <taxon>Pseudonocardiaceae</taxon>
        <taxon>Pseudonocardia</taxon>
    </lineage>
</organism>
<gene>
    <name evidence="2" type="ORF">ACFSCY_14735</name>
</gene>
<evidence type="ECO:0000256" key="1">
    <source>
        <dbReference type="ARBA" id="ARBA00010996"/>
    </source>
</evidence>
<dbReference type="SUPFAM" id="SSF52833">
    <property type="entry name" value="Thioredoxin-like"/>
    <property type="match status" value="1"/>
</dbReference>
<dbReference type="Pfam" id="PF02630">
    <property type="entry name" value="SCO1-SenC"/>
    <property type="match status" value="1"/>
</dbReference>
<dbReference type="InterPro" id="IPR036249">
    <property type="entry name" value="Thioredoxin-like_sf"/>
</dbReference>
<keyword evidence="3" id="KW-1185">Reference proteome</keyword>
<evidence type="ECO:0000313" key="2">
    <source>
        <dbReference type="EMBL" id="MFD1530701.1"/>
    </source>
</evidence>
<dbReference type="Proteomes" id="UP001597145">
    <property type="component" value="Unassembled WGS sequence"/>
</dbReference>
<dbReference type="PANTHER" id="PTHR12151:SF25">
    <property type="entry name" value="LINALOOL DEHYDRATASE_ISOMERASE DOMAIN-CONTAINING PROTEIN"/>
    <property type="match status" value="1"/>
</dbReference>
<comment type="similarity">
    <text evidence="1">Belongs to the SCO1/2 family.</text>
</comment>
<accession>A0ABW4FLD8</accession>